<comment type="caution">
    <text evidence="1">The sequence shown here is derived from an EMBL/GenBank/DDBJ whole genome shotgun (WGS) entry which is preliminary data.</text>
</comment>
<gene>
    <name evidence="1" type="ORF">PsorP6_012192</name>
</gene>
<protein>
    <submittedName>
        <fullName evidence="1">Uncharacterized protein</fullName>
    </submittedName>
</protein>
<proteinExistence type="predicted"/>
<reference evidence="1 2" key="1">
    <citation type="journal article" date="2022" name="bioRxiv">
        <title>The genome of the oomycete Peronosclerospora sorghi, a cosmopolitan pathogen of maize and sorghum, is inflated with dispersed pseudogenes.</title>
        <authorList>
            <person name="Fletcher K."/>
            <person name="Martin F."/>
            <person name="Isakeit T."/>
            <person name="Cavanaugh K."/>
            <person name="Magill C."/>
            <person name="Michelmore R."/>
        </authorList>
    </citation>
    <scope>NUCLEOTIDE SEQUENCE [LARGE SCALE GENOMIC DNA]</scope>
    <source>
        <strain evidence="1">P6</strain>
    </source>
</reference>
<dbReference type="Proteomes" id="UP001163321">
    <property type="component" value="Chromosome 12"/>
</dbReference>
<keyword evidence="2" id="KW-1185">Reference proteome</keyword>
<sequence length="272" mass="30530">MGTFVEVPLPPRRKAVKSKWVFKKKTLADGSLDKYKARVVAKGFSQRYGEDYTQTFSPVDSLSCYEKLRAYLISLGFQCGKADNFLFIKGADETLMVILNIRPAATPMEEQYRNCLFQEQDLTTFKPRPALGALLYLSVLTRPDISTAVRLLAQETEPFAVERESKSSTGFSIFYDGNLVEWGLKKQGTVTLSSTEAEYIAMATGLHECIGIMLVLKELGIVTKNIVVMEDNQGAQHLAESKGVTQRSRHIDTKYHWLREKVSDGLTILLSL</sequence>
<name>A0ACC0WJ31_9STRA</name>
<evidence type="ECO:0000313" key="1">
    <source>
        <dbReference type="EMBL" id="KAI9918764.1"/>
    </source>
</evidence>
<evidence type="ECO:0000313" key="2">
    <source>
        <dbReference type="Proteomes" id="UP001163321"/>
    </source>
</evidence>
<organism evidence="1 2">
    <name type="scientific">Peronosclerospora sorghi</name>
    <dbReference type="NCBI Taxonomy" id="230839"/>
    <lineage>
        <taxon>Eukaryota</taxon>
        <taxon>Sar</taxon>
        <taxon>Stramenopiles</taxon>
        <taxon>Oomycota</taxon>
        <taxon>Peronosporomycetes</taxon>
        <taxon>Peronosporales</taxon>
        <taxon>Peronosporaceae</taxon>
        <taxon>Peronosclerospora</taxon>
    </lineage>
</organism>
<dbReference type="EMBL" id="CM047591">
    <property type="protein sequence ID" value="KAI9918764.1"/>
    <property type="molecule type" value="Genomic_DNA"/>
</dbReference>
<accession>A0ACC0WJ31</accession>